<gene>
    <name evidence="6" type="ORF">PG2032B_0014</name>
</gene>
<protein>
    <submittedName>
        <fullName evidence="6">DNA-binding protein</fullName>
    </submittedName>
</protein>
<dbReference type="Gene3D" id="1.10.10.10">
    <property type="entry name" value="Winged helix-like DNA-binding domain superfamily/Winged helix DNA-binding domain"/>
    <property type="match status" value="2"/>
</dbReference>
<feature type="compositionally biased region" description="Basic and acidic residues" evidence="3">
    <location>
        <begin position="12"/>
        <end position="21"/>
    </location>
</feature>
<proteinExistence type="predicted"/>
<dbReference type="InterPro" id="IPR007421">
    <property type="entry name" value="Schlafen_AlbA_2_dom"/>
</dbReference>
<dbReference type="Pfam" id="PF13749">
    <property type="entry name" value="HATPase_c_4"/>
    <property type="match status" value="1"/>
</dbReference>
<evidence type="ECO:0000313" key="7">
    <source>
        <dbReference type="Proteomes" id="UP000292535"/>
    </source>
</evidence>
<dbReference type="Gene3D" id="3.30.565.60">
    <property type="match status" value="1"/>
</dbReference>
<dbReference type="PANTHER" id="PTHR30595:SF6">
    <property type="entry name" value="SCHLAFEN ALBA-2 DOMAIN-CONTAINING PROTEIN"/>
    <property type="match status" value="1"/>
</dbReference>
<feature type="domain" description="HTH deoR-type" evidence="5">
    <location>
        <begin position="491"/>
        <end position="544"/>
    </location>
</feature>
<dbReference type="EMBL" id="RYUQ01000001">
    <property type="protein sequence ID" value="RYQ26970.1"/>
    <property type="molecule type" value="Genomic_DNA"/>
</dbReference>
<dbReference type="RefSeq" id="WP_129853074.1">
    <property type="nucleotide sequence ID" value="NZ_RYUQ01000001.1"/>
</dbReference>
<dbReference type="InterPro" id="IPR036390">
    <property type="entry name" value="WH_DNA-bd_sf"/>
</dbReference>
<feature type="domain" description="Schlafen AlbA-2" evidence="4">
    <location>
        <begin position="6"/>
        <end position="111"/>
    </location>
</feature>
<evidence type="ECO:0000256" key="1">
    <source>
        <dbReference type="ARBA" id="ARBA00023015"/>
    </source>
</evidence>
<dbReference type="GO" id="GO:0003677">
    <property type="term" value="F:DNA binding"/>
    <property type="evidence" value="ECO:0007669"/>
    <property type="project" value="UniProtKB-KW"/>
</dbReference>
<comment type="caution">
    <text evidence="6">The sequence shown here is derived from an EMBL/GenBank/DDBJ whole genome shotgun (WGS) entry which is preliminary data.</text>
</comment>
<sequence>MLPTQESLTVEFKSERKRPQNDSEIVGNIVALANTQGGSLYLGIEDDGTVTGVSQEHENTTDLESSIFNKTRPPMRTRTERIPVGDKTVVRIEVHASEQIVSTSDARTLQRRLKADGSPEVVPLYPEEFISRLSQQRQYDYSDQPAPTAEYSDLDPAARNKLRAHIRQTRMDSTLLSYSDEDFDRTLELVKEEPDGTLTPSITGMLMIGRPESIARCVPSAKASFQVMKGQEPVVNNASLVLPLVDMFDTIDDMFMPWNPSHEIMSGLVHTNIHDYPPQAFREAIVNAFCHRDYSRLGNVIIKLDGNSLTISNPGGFIEGITDKNLLSAQPRSRNPQLATVLKIAGYAERTGRGVDTIYADCLAAGGAQPAYASNTVEVVLSMRKIVPDERFVTMITKEERRLGSPLSVWALIILSLLKEHHQLTHAQLCDFSSVEEQRLTSAMGMLIETGLVEAIGSGKSRSYMLSPDVYKRNEDLATYVRQKGASAARRDAIILDYAQSNGGTITTAEAMELLGVSYITAYRCLKNLEDKGQIVHEGGGPKSAYQIS</sequence>
<dbReference type="PANTHER" id="PTHR30595">
    <property type="entry name" value="GLPR-RELATED TRANSCRIPTIONAL REPRESSOR"/>
    <property type="match status" value="1"/>
</dbReference>
<dbReference type="InterPro" id="IPR038461">
    <property type="entry name" value="Schlafen_AlbA_2_dom_sf"/>
</dbReference>
<dbReference type="InterPro" id="IPR036388">
    <property type="entry name" value="WH-like_DNA-bd_sf"/>
</dbReference>
<evidence type="ECO:0000256" key="3">
    <source>
        <dbReference type="SAM" id="MobiDB-lite"/>
    </source>
</evidence>
<accession>A0A4Q5AEL9</accession>
<dbReference type="Gene3D" id="3.30.950.30">
    <property type="entry name" value="Schlafen, AAA domain"/>
    <property type="match status" value="1"/>
</dbReference>
<evidence type="ECO:0000313" key="6">
    <source>
        <dbReference type="EMBL" id="RYQ26970.1"/>
    </source>
</evidence>
<dbReference type="InterPro" id="IPR038475">
    <property type="entry name" value="RecG_C_sf"/>
</dbReference>
<dbReference type="AlphaFoldDB" id="A0A4Q5AEL9"/>
<dbReference type="GO" id="GO:0003700">
    <property type="term" value="F:DNA-binding transcription factor activity"/>
    <property type="evidence" value="ECO:0007669"/>
    <property type="project" value="InterPro"/>
</dbReference>
<feature type="region of interest" description="Disordered" evidence="3">
    <location>
        <begin position="1"/>
        <end position="21"/>
    </location>
</feature>
<dbReference type="Pfam" id="PF04326">
    <property type="entry name" value="SLFN_AlbA_2"/>
    <property type="match status" value="1"/>
</dbReference>
<keyword evidence="2" id="KW-0804">Transcription</keyword>
<keyword evidence="6" id="KW-0238">DNA-binding</keyword>
<evidence type="ECO:0000256" key="2">
    <source>
        <dbReference type="ARBA" id="ARBA00023163"/>
    </source>
</evidence>
<dbReference type="Proteomes" id="UP000292535">
    <property type="component" value="Unassembled WGS sequence"/>
</dbReference>
<keyword evidence="1" id="KW-0805">Transcription regulation</keyword>
<evidence type="ECO:0000259" key="4">
    <source>
        <dbReference type="Pfam" id="PF04326"/>
    </source>
</evidence>
<organism evidence="6 7">
    <name type="scientific">Bifidobacterium pseudolongum subsp. globosum</name>
    <dbReference type="NCBI Taxonomy" id="1690"/>
    <lineage>
        <taxon>Bacteria</taxon>
        <taxon>Bacillati</taxon>
        <taxon>Actinomycetota</taxon>
        <taxon>Actinomycetes</taxon>
        <taxon>Bifidobacteriales</taxon>
        <taxon>Bifidobacteriaceae</taxon>
        <taxon>Bifidobacterium</taxon>
    </lineage>
</organism>
<dbReference type="SUPFAM" id="SSF46785">
    <property type="entry name" value="Winged helix' DNA-binding domain"/>
    <property type="match status" value="2"/>
</dbReference>
<dbReference type="Pfam" id="PF08220">
    <property type="entry name" value="HTH_DeoR"/>
    <property type="match status" value="1"/>
</dbReference>
<dbReference type="InterPro" id="IPR001034">
    <property type="entry name" value="DeoR_HTH"/>
</dbReference>
<name>A0A4Q5AEL9_9BIFI</name>
<evidence type="ECO:0000259" key="5">
    <source>
        <dbReference type="Pfam" id="PF08220"/>
    </source>
</evidence>
<reference evidence="6 7" key="1">
    <citation type="submission" date="2018-12" db="EMBL/GenBank/DDBJ databases">
        <title>Unveiling genomic diversity among members of the Bifidobacterium pseudolongum species, a widely distributed gut commensal of the animal kingdom.</title>
        <authorList>
            <person name="Lugli G.A."/>
            <person name="Duranti S."/>
            <person name="Albert K."/>
            <person name="Mancabelli L."/>
            <person name="Napoli S."/>
            <person name="Viappiani A."/>
            <person name="Anzalone R."/>
            <person name="Longhi G."/>
            <person name="Milani C."/>
            <person name="Turroni F."/>
            <person name="Alessandri G."/>
            <person name="Sela D.A."/>
            <person name="Van Sinderen D."/>
            <person name="Ventura M."/>
        </authorList>
    </citation>
    <scope>NUCLEOTIDE SEQUENCE [LARGE SCALE GENOMIC DNA]</scope>
    <source>
        <strain evidence="6 7">2032B</strain>
    </source>
</reference>